<reference evidence="3 4" key="1">
    <citation type="journal article" date="2011" name="Science">
        <title>The Selaginella genome identifies genetic changes associated with the evolution of vascular plants.</title>
        <authorList>
            <person name="Banks J.A."/>
            <person name="Nishiyama T."/>
            <person name="Hasebe M."/>
            <person name="Bowman J.L."/>
            <person name="Gribskov M."/>
            <person name="dePamphilis C."/>
            <person name="Albert V.A."/>
            <person name="Aono N."/>
            <person name="Aoyama T."/>
            <person name="Ambrose B.A."/>
            <person name="Ashton N.W."/>
            <person name="Axtell M.J."/>
            <person name="Barker E."/>
            <person name="Barker M.S."/>
            <person name="Bennetzen J.L."/>
            <person name="Bonawitz N.D."/>
            <person name="Chapple C."/>
            <person name="Cheng C."/>
            <person name="Correa L.G."/>
            <person name="Dacre M."/>
            <person name="DeBarry J."/>
            <person name="Dreyer I."/>
            <person name="Elias M."/>
            <person name="Engstrom E.M."/>
            <person name="Estelle M."/>
            <person name="Feng L."/>
            <person name="Finet C."/>
            <person name="Floyd S.K."/>
            <person name="Frommer W.B."/>
            <person name="Fujita T."/>
            <person name="Gramzow L."/>
            <person name="Gutensohn M."/>
            <person name="Harholt J."/>
            <person name="Hattori M."/>
            <person name="Heyl A."/>
            <person name="Hirai T."/>
            <person name="Hiwatashi Y."/>
            <person name="Ishikawa M."/>
            <person name="Iwata M."/>
            <person name="Karol K.G."/>
            <person name="Koehler B."/>
            <person name="Kolukisaoglu U."/>
            <person name="Kubo M."/>
            <person name="Kurata T."/>
            <person name="Lalonde S."/>
            <person name="Li K."/>
            <person name="Li Y."/>
            <person name="Litt A."/>
            <person name="Lyons E."/>
            <person name="Manning G."/>
            <person name="Maruyama T."/>
            <person name="Michael T.P."/>
            <person name="Mikami K."/>
            <person name="Miyazaki S."/>
            <person name="Morinaga S."/>
            <person name="Murata T."/>
            <person name="Mueller-Roeber B."/>
            <person name="Nelson D.R."/>
            <person name="Obara M."/>
            <person name="Oguri Y."/>
            <person name="Olmstead R.G."/>
            <person name="Onodera N."/>
            <person name="Petersen B.L."/>
            <person name="Pils B."/>
            <person name="Prigge M."/>
            <person name="Rensing S.A."/>
            <person name="Riano-Pachon D.M."/>
            <person name="Roberts A.W."/>
            <person name="Sato Y."/>
            <person name="Scheller H.V."/>
            <person name="Schulz B."/>
            <person name="Schulz C."/>
            <person name="Shakirov E.V."/>
            <person name="Shibagaki N."/>
            <person name="Shinohara N."/>
            <person name="Shippen D.E."/>
            <person name="Soerensen I."/>
            <person name="Sotooka R."/>
            <person name="Sugimoto N."/>
            <person name="Sugita M."/>
            <person name="Sumikawa N."/>
            <person name="Tanurdzic M."/>
            <person name="Theissen G."/>
            <person name="Ulvskov P."/>
            <person name="Wakazuki S."/>
            <person name="Weng J.K."/>
            <person name="Willats W.W."/>
            <person name="Wipf D."/>
            <person name="Wolf P.G."/>
            <person name="Yang L."/>
            <person name="Zimmer A.D."/>
            <person name="Zhu Q."/>
            <person name="Mitros T."/>
            <person name="Hellsten U."/>
            <person name="Loque D."/>
            <person name="Otillar R."/>
            <person name="Salamov A."/>
            <person name="Schmutz J."/>
            <person name="Shapiro H."/>
            <person name="Lindquist E."/>
            <person name="Lucas S."/>
            <person name="Rokhsar D."/>
            <person name="Grigoriev I.V."/>
        </authorList>
    </citation>
    <scope>NUCLEOTIDE SEQUENCE [LARGE SCALE GENOMIC DNA]</scope>
</reference>
<dbReference type="Pfam" id="PF02469">
    <property type="entry name" value="Fasciclin"/>
    <property type="match status" value="1"/>
</dbReference>
<organism evidence="4">
    <name type="scientific">Selaginella moellendorffii</name>
    <name type="common">Spikemoss</name>
    <dbReference type="NCBI Taxonomy" id="88036"/>
    <lineage>
        <taxon>Eukaryota</taxon>
        <taxon>Viridiplantae</taxon>
        <taxon>Streptophyta</taxon>
        <taxon>Embryophyta</taxon>
        <taxon>Tracheophyta</taxon>
        <taxon>Lycopodiopsida</taxon>
        <taxon>Selaginellales</taxon>
        <taxon>Selaginellaceae</taxon>
        <taxon>Selaginella</taxon>
    </lineage>
</organism>
<dbReference type="PANTHER" id="PTHR37232">
    <property type="entry name" value="FASCICLIN DOMAIN PROTEIN"/>
    <property type="match status" value="1"/>
</dbReference>
<evidence type="ECO:0000256" key="1">
    <source>
        <dbReference type="SAM" id="SignalP"/>
    </source>
</evidence>
<evidence type="ECO:0000313" key="4">
    <source>
        <dbReference type="Proteomes" id="UP000001514"/>
    </source>
</evidence>
<dbReference type="InterPro" id="IPR000782">
    <property type="entry name" value="FAS1_domain"/>
</dbReference>
<dbReference type="PANTHER" id="PTHR37232:SF2">
    <property type="entry name" value="FAS1 DOMAIN-CONTAINING PROTEIN"/>
    <property type="match status" value="1"/>
</dbReference>
<gene>
    <name evidence="3" type="ORF">SELMODRAFT_442972</name>
</gene>
<protein>
    <recommendedName>
        <fullName evidence="2">FAS1 domain-containing protein</fullName>
    </recommendedName>
</protein>
<dbReference type="eggNOG" id="ENOG502RZC1">
    <property type="taxonomic scope" value="Eukaryota"/>
</dbReference>
<keyword evidence="1" id="KW-0732">Signal</keyword>
<keyword evidence="4" id="KW-1185">Reference proteome</keyword>
<dbReference type="Gramene" id="EFJ23450">
    <property type="protein sequence ID" value="EFJ23450"/>
    <property type="gene ID" value="SELMODRAFT_442972"/>
</dbReference>
<evidence type="ECO:0000313" key="3">
    <source>
        <dbReference type="EMBL" id="EFJ23450.1"/>
    </source>
</evidence>
<dbReference type="HOGENOM" id="CLU_1505921_0_0_1"/>
<dbReference type="KEGG" id="smo:SELMODRAFT_442972"/>
<feature type="signal peptide" evidence="1">
    <location>
        <begin position="1"/>
        <end position="32"/>
    </location>
</feature>
<feature type="domain" description="FAS1" evidence="2">
    <location>
        <begin position="61"/>
        <end position="165"/>
    </location>
</feature>
<dbReference type="Gene3D" id="2.30.180.10">
    <property type="entry name" value="FAS1 domain"/>
    <property type="match status" value="1"/>
</dbReference>
<dbReference type="InterPro" id="IPR036378">
    <property type="entry name" value="FAS1_dom_sf"/>
</dbReference>
<dbReference type="FunCoup" id="D8RXJ8">
    <property type="interactions" value="180"/>
</dbReference>
<sequence>MESYRHRQLRALTLVCLLVLCVLLYARSGGQGIDSGSEQLGPIGKSMVDMLGGQDLDLAFTSFVPSEAILDKLVKPSGEDSNRDGNRQALLSRLLASSSVPSRISSTSLRPGEQLQVETISGYKLSLGVDVNRGLVVNGMRCVARDLRIGEMLVVYIVKGVIMDPELRRSVLDLDPDST</sequence>
<proteinExistence type="predicted"/>
<evidence type="ECO:0000259" key="2">
    <source>
        <dbReference type="SMART" id="SM00554"/>
    </source>
</evidence>
<dbReference type="InParanoid" id="D8RXJ8"/>
<feature type="chain" id="PRO_5003122203" description="FAS1 domain-containing protein" evidence="1">
    <location>
        <begin position="33"/>
        <end position="179"/>
    </location>
</feature>
<dbReference type="AlphaFoldDB" id="D8RXJ8"/>
<dbReference type="SMART" id="SM00554">
    <property type="entry name" value="FAS1"/>
    <property type="match status" value="1"/>
</dbReference>
<dbReference type="Proteomes" id="UP000001514">
    <property type="component" value="Unassembled WGS sequence"/>
</dbReference>
<dbReference type="EMBL" id="GL377593">
    <property type="protein sequence ID" value="EFJ23450.1"/>
    <property type="molecule type" value="Genomic_DNA"/>
</dbReference>
<accession>D8RXJ8</accession>
<name>D8RXJ8_SELML</name>
<dbReference type="OMA" id="GEIVVHI"/>